<evidence type="ECO:0000313" key="3">
    <source>
        <dbReference type="Proteomes" id="UP000691718"/>
    </source>
</evidence>
<dbReference type="EMBL" id="CAJQZP010001303">
    <property type="protein sequence ID" value="CAG5037344.1"/>
    <property type="molecule type" value="Genomic_DNA"/>
</dbReference>
<feature type="region of interest" description="Disordered" evidence="1">
    <location>
        <begin position="1"/>
        <end position="78"/>
    </location>
</feature>
<dbReference type="Proteomes" id="UP000691718">
    <property type="component" value="Unassembled WGS sequence"/>
</dbReference>
<keyword evidence="3" id="KW-1185">Reference proteome</keyword>
<name>A0A8S3XPX2_PARAO</name>
<proteinExistence type="predicted"/>
<accession>A0A8S3XPX2</accession>
<organism evidence="2 3">
    <name type="scientific">Parnassius apollo</name>
    <name type="common">Apollo butterfly</name>
    <name type="synonym">Papilio apollo</name>
    <dbReference type="NCBI Taxonomy" id="110799"/>
    <lineage>
        <taxon>Eukaryota</taxon>
        <taxon>Metazoa</taxon>
        <taxon>Ecdysozoa</taxon>
        <taxon>Arthropoda</taxon>
        <taxon>Hexapoda</taxon>
        <taxon>Insecta</taxon>
        <taxon>Pterygota</taxon>
        <taxon>Neoptera</taxon>
        <taxon>Endopterygota</taxon>
        <taxon>Lepidoptera</taxon>
        <taxon>Glossata</taxon>
        <taxon>Ditrysia</taxon>
        <taxon>Papilionoidea</taxon>
        <taxon>Papilionidae</taxon>
        <taxon>Parnassiinae</taxon>
        <taxon>Parnassini</taxon>
        <taxon>Parnassius</taxon>
        <taxon>Parnassius</taxon>
    </lineage>
</organism>
<reference evidence="2" key="1">
    <citation type="submission" date="2021-04" db="EMBL/GenBank/DDBJ databases">
        <authorList>
            <person name="Tunstrom K."/>
        </authorList>
    </citation>
    <scope>NUCLEOTIDE SEQUENCE</scope>
</reference>
<evidence type="ECO:0000256" key="1">
    <source>
        <dbReference type="SAM" id="MobiDB-lite"/>
    </source>
</evidence>
<feature type="compositionally biased region" description="Basic and acidic residues" evidence="1">
    <location>
        <begin position="1"/>
        <end position="51"/>
    </location>
</feature>
<comment type="caution">
    <text evidence="2">The sequence shown here is derived from an EMBL/GenBank/DDBJ whole genome shotgun (WGS) entry which is preliminary data.</text>
</comment>
<sequence>MTIREPYIKNKNTDKDKSEKNDKSENKDKIENRGKIEKKEKSESKDKDNDKIMPIQNYDENYSQQISTSTRYLDFSRI</sequence>
<dbReference type="AlphaFoldDB" id="A0A8S3XPX2"/>
<gene>
    <name evidence="2" type="ORF">PAPOLLO_LOCUS21062</name>
</gene>
<protein>
    <submittedName>
        <fullName evidence="2">(apollo) hypothetical protein</fullName>
    </submittedName>
</protein>
<feature type="compositionally biased region" description="Polar residues" evidence="1">
    <location>
        <begin position="58"/>
        <end position="71"/>
    </location>
</feature>
<evidence type="ECO:0000313" key="2">
    <source>
        <dbReference type="EMBL" id="CAG5037344.1"/>
    </source>
</evidence>